<keyword evidence="4" id="KW-1003">Cell membrane</keyword>
<dbReference type="OrthoDB" id="266913at2"/>
<dbReference type="InterPro" id="IPR013525">
    <property type="entry name" value="ABC2_TM"/>
</dbReference>
<evidence type="ECO:0000256" key="1">
    <source>
        <dbReference type="ARBA" id="ARBA00004651"/>
    </source>
</evidence>
<evidence type="ECO:0000256" key="2">
    <source>
        <dbReference type="ARBA" id="ARBA00007783"/>
    </source>
</evidence>
<name>A0A132N828_HYDSH</name>
<keyword evidence="7 8" id="KW-0472">Membrane</keyword>
<keyword evidence="11" id="KW-1185">Reference proteome</keyword>
<protein>
    <recommendedName>
        <fullName evidence="9">ABC transmembrane type-2 domain-containing protein</fullName>
    </recommendedName>
</protein>
<feature type="transmembrane region" description="Helical" evidence="8">
    <location>
        <begin position="364"/>
        <end position="386"/>
    </location>
</feature>
<dbReference type="PROSITE" id="PS51012">
    <property type="entry name" value="ABC_TM2"/>
    <property type="match status" value="1"/>
</dbReference>
<dbReference type="STRING" id="1484.SA87_08970"/>
<feature type="transmembrane region" description="Helical" evidence="8">
    <location>
        <begin position="200"/>
        <end position="219"/>
    </location>
</feature>
<dbReference type="InterPro" id="IPR047817">
    <property type="entry name" value="ABC2_TM_bact-type"/>
</dbReference>
<dbReference type="RefSeq" id="WP_066199884.1">
    <property type="nucleotide sequence ID" value="NZ_CBCSAS010000015.1"/>
</dbReference>
<sequence length="394" mass="43788">MGIILWQRGVGLLRNSRMFLLMLLLPLLFTFAFSNMGTASKISIPLHDEEGSPLSQKAVSYLNRSSSYQFVPVSLEKLKVEVAEGRAEAGIIIPKGFSEGMASGKVEIQMVKSKDSTIIPSLQGMIQLSLIKMHTEQTGVKAILHSLTQLGLDVNRPQVTPRVEELLAERWKETLPVATAGKTAEGSKAFRYDPKLQSSLGFMLFFVIYSIIFSLSEMLNDRRQGIWDRLLISPLRKGEIYLGNFLYSFMVGYGQLLILLGASRLLFGVDWGEGWGPILFLLAIYTVTIAAFGMLLSGFVKNTQQLNAVVPIFAVSFAMLGGAFWPLEVVTSPWLITVAKGIPLYYPMSAIKEILLHQQGWNVVWLPTVVLLLMAALFMGIGVRLFERKGGEYR</sequence>
<dbReference type="GO" id="GO:0005886">
    <property type="term" value="C:plasma membrane"/>
    <property type="evidence" value="ECO:0007669"/>
    <property type="project" value="UniProtKB-SubCell"/>
</dbReference>
<dbReference type="Pfam" id="PF12698">
    <property type="entry name" value="ABC2_membrane_3"/>
    <property type="match status" value="1"/>
</dbReference>
<gene>
    <name evidence="10" type="ORF">SA87_08970</name>
</gene>
<evidence type="ECO:0000256" key="6">
    <source>
        <dbReference type="ARBA" id="ARBA00022989"/>
    </source>
</evidence>
<feature type="domain" description="ABC transmembrane type-2" evidence="9">
    <location>
        <begin position="160"/>
        <end position="389"/>
    </location>
</feature>
<dbReference type="AlphaFoldDB" id="A0A132N828"/>
<proteinExistence type="inferred from homology"/>
<evidence type="ECO:0000313" key="10">
    <source>
        <dbReference type="EMBL" id="OAR04654.1"/>
    </source>
</evidence>
<reference evidence="10 11" key="1">
    <citation type="submission" date="2015-09" db="EMBL/GenBank/DDBJ databases">
        <title>Draft genome sequence of Hydrogenibacillus schlegelii DSM 2000.</title>
        <authorList>
            <person name="Hemp J."/>
        </authorList>
    </citation>
    <scope>NUCLEOTIDE SEQUENCE [LARGE SCALE GENOMIC DNA]</scope>
    <source>
        <strain evidence="10 11">MA 48</strain>
    </source>
</reference>
<comment type="similarity">
    <text evidence="2">Belongs to the ABC-2 integral membrane protein family.</text>
</comment>
<feature type="transmembrane region" description="Helical" evidence="8">
    <location>
        <begin position="274"/>
        <end position="296"/>
    </location>
</feature>
<dbReference type="PANTHER" id="PTHR30294">
    <property type="entry name" value="MEMBRANE COMPONENT OF ABC TRANSPORTER YHHJ-RELATED"/>
    <property type="match status" value="1"/>
</dbReference>
<evidence type="ECO:0000313" key="11">
    <source>
        <dbReference type="Proteomes" id="UP000243024"/>
    </source>
</evidence>
<evidence type="ECO:0000256" key="7">
    <source>
        <dbReference type="ARBA" id="ARBA00023136"/>
    </source>
</evidence>
<dbReference type="InterPro" id="IPR051449">
    <property type="entry name" value="ABC-2_transporter_component"/>
</dbReference>
<evidence type="ECO:0000256" key="8">
    <source>
        <dbReference type="SAM" id="Phobius"/>
    </source>
</evidence>
<feature type="transmembrane region" description="Helical" evidence="8">
    <location>
        <begin position="240"/>
        <end position="262"/>
    </location>
</feature>
<keyword evidence="6 8" id="KW-1133">Transmembrane helix</keyword>
<keyword evidence="3" id="KW-0813">Transport</keyword>
<evidence type="ECO:0000256" key="4">
    <source>
        <dbReference type="ARBA" id="ARBA00022475"/>
    </source>
</evidence>
<dbReference type="Gene3D" id="3.40.1710.10">
    <property type="entry name" value="abc type-2 transporter like domain"/>
    <property type="match status" value="1"/>
</dbReference>
<evidence type="ECO:0000256" key="3">
    <source>
        <dbReference type="ARBA" id="ARBA00022448"/>
    </source>
</evidence>
<evidence type="ECO:0000259" key="9">
    <source>
        <dbReference type="PROSITE" id="PS51012"/>
    </source>
</evidence>
<keyword evidence="5 8" id="KW-0812">Transmembrane</keyword>
<dbReference type="Proteomes" id="UP000243024">
    <property type="component" value="Unassembled WGS sequence"/>
</dbReference>
<organism evidence="10 11">
    <name type="scientific">Hydrogenibacillus schlegelii</name>
    <name type="common">Bacillus schlegelii</name>
    <dbReference type="NCBI Taxonomy" id="1484"/>
    <lineage>
        <taxon>Bacteria</taxon>
        <taxon>Bacillati</taxon>
        <taxon>Bacillota</taxon>
        <taxon>Bacilli</taxon>
        <taxon>Bacillales</taxon>
        <taxon>Bacillales Family X. Incertae Sedis</taxon>
        <taxon>Hydrogenibacillus</taxon>
    </lineage>
</organism>
<comment type="subcellular location">
    <subcellularLocation>
        <location evidence="1">Cell membrane</location>
        <topology evidence="1">Multi-pass membrane protein</topology>
    </subcellularLocation>
</comment>
<dbReference type="EMBL" id="JXBB01000012">
    <property type="protein sequence ID" value="OAR04654.1"/>
    <property type="molecule type" value="Genomic_DNA"/>
</dbReference>
<evidence type="ECO:0000256" key="5">
    <source>
        <dbReference type="ARBA" id="ARBA00022692"/>
    </source>
</evidence>
<accession>A0A132N828</accession>
<feature type="transmembrane region" description="Helical" evidence="8">
    <location>
        <begin position="308"/>
        <end position="327"/>
    </location>
</feature>
<comment type="caution">
    <text evidence="10">The sequence shown here is derived from an EMBL/GenBank/DDBJ whole genome shotgun (WGS) entry which is preliminary data.</text>
</comment>
<dbReference type="GO" id="GO:0140359">
    <property type="term" value="F:ABC-type transporter activity"/>
    <property type="evidence" value="ECO:0007669"/>
    <property type="project" value="InterPro"/>
</dbReference>
<dbReference type="PANTHER" id="PTHR30294:SF29">
    <property type="entry name" value="MULTIDRUG ABC TRANSPORTER PERMEASE YBHS-RELATED"/>
    <property type="match status" value="1"/>
</dbReference>